<organism evidence="3 4">
    <name type="scientific">Candidatus Anaerobiospirillum merdipullorum</name>
    <dbReference type="NCBI Taxonomy" id="2838450"/>
    <lineage>
        <taxon>Bacteria</taxon>
        <taxon>Pseudomonadati</taxon>
        <taxon>Pseudomonadota</taxon>
        <taxon>Gammaproteobacteria</taxon>
        <taxon>Aeromonadales</taxon>
        <taxon>Succinivibrionaceae</taxon>
        <taxon>Anaerobiospirillum</taxon>
    </lineage>
</organism>
<name>A0A9E2KNV0_9GAMM</name>
<keyword evidence="2 3" id="KW-0378">Hydrolase</keyword>
<proteinExistence type="inferred from homology"/>
<gene>
    <name evidence="3" type="ORF">IAA31_02500</name>
</gene>
<dbReference type="EC" id="3.1.2.-" evidence="3"/>
<dbReference type="FunFam" id="3.10.129.10:FF:000004">
    <property type="entry name" value="Tol-pal system-associated acyl-CoA thioesterase"/>
    <property type="match status" value="1"/>
</dbReference>
<comment type="similarity">
    <text evidence="1">Belongs to the 4-hydroxybenzoyl-CoA thioesterase family.</text>
</comment>
<dbReference type="Pfam" id="PF13279">
    <property type="entry name" value="4HBT_2"/>
    <property type="match status" value="1"/>
</dbReference>
<evidence type="ECO:0000313" key="4">
    <source>
        <dbReference type="Proteomes" id="UP000824150"/>
    </source>
</evidence>
<sequence>MSKEFTIQVRVYYEDTDAGGIVYYANYLKFCERARSDFIRALGMSQTAMLQSGRGFVVAKMQARFRKPAKFEDLLTVSCQISRMRHVALSFQQEVRAEDGTVLFELSCDVAFIDLKTGELLPLPEDTTAKLKAYCNDEA</sequence>
<accession>A0A9E2KNV0</accession>
<evidence type="ECO:0000256" key="2">
    <source>
        <dbReference type="ARBA" id="ARBA00022801"/>
    </source>
</evidence>
<dbReference type="Proteomes" id="UP000824150">
    <property type="component" value="Unassembled WGS sequence"/>
</dbReference>
<dbReference type="PANTHER" id="PTHR31793">
    <property type="entry name" value="4-HYDROXYBENZOYL-COA THIOESTERASE FAMILY MEMBER"/>
    <property type="match status" value="1"/>
</dbReference>
<evidence type="ECO:0000313" key="3">
    <source>
        <dbReference type="EMBL" id="MBU3826347.1"/>
    </source>
</evidence>
<dbReference type="EMBL" id="JAHLFG010000028">
    <property type="protein sequence ID" value="MBU3826347.1"/>
    <property type="molecule type" value="Genomic_DNA"/>
</dbReference>
<dbReference type="InterPro" id="IPR050563">
    <property type="entry name" value="4-hydroxybenzoyl-CoA_TE"/>
</dbReference>
<dbReference type="InterPro" id="IPR029069">
    <property type="entry name" value="HotDog_dom_sf"/>
</dbReference>
<comment type="caution">
    <text evidence="3">The sequence shown here is derived from an EMBL/GenBank/DDBJ whole genome shotgun (WGS) entry which is preliminary data.</text>
</comment>
<evidence type="ECO:0000256" key="1">
    <source>
        <dbReference type="ARBA" id="ARBA00005953"/>
    </source>
</evidence>
<dbReference type="InterPro" id="IPR006684">
    <property type="entry name" value="YbgC/YbaW"/>
</dbReference>
<dbReference type="GO" id="GO:0047617">
    <property type="term" value="F:fatty acyl-CoA hydrolase activity"/>
    <property type="evidence" value="ECO:0007669"/>
    <property type="project" value="TreeGrafter"/>
</dbReference>
<dbReference type="PIRSF" id="PIRSF003230">
    <property type="entry name" value="YbgC"/>
    <property type="match status" value="1"/>
</dbReference>
<dbReference type="NCBIfam" id="TIGR00051">
    <property type="entry name" value="YbgC/FadM family acyl-CoA thioesterase"/>
    <property type="match status" value="1"/>
</dbReference>
<reference evidence="3" key="2">
    <citation type="submission" date="2021-04" db="EMBL/GenBank/DDBJ databases">
        <authorList>
            <person name="Gilroy R."/>
        </authorList>
    </citation>
    <scope>NUCLEOTIDE SEQUENCE</scope>
    <source>
        <strain evidence="3">687</strain>
    </source>
</reference>
<dbReference type="AlphaFoldDB" id="A0A9E2KNV0"/>
<dbReference type="PANTHER" id="PTHR31793:SF37">
    <property type="entry name" value="ACYL-COA THIOESTER HYDROLASE YBGC"/>
    <property type="match status" value="1"/>
</dbReference>
<reference evidence="3" key="1">
    <citation type="journal article" date="2021" name="PeerJ">
        <title>Extensive microbial diversity within the chicken gut microbiome revealed by metagenomics and culture.</title>
        <authorList>
            <person name="Gilroy R."/>
            <person name="Ravi A."/>
            <person name="Getino M."/>
            <person name="Pursley I."/>
            <person name="Horton D.L."/>
            <person name="Alikhan N.F."/>
            <person name="Baker D."/>
            <person name="Gharbi K."/>
            <person name="Hall N."/>
            <person name="Watson M."/>
            <person name="Adriaenssens E.M."/>
            <person name="Foster-Nyarko E."/>
            <person name="Jarju S."/>
            <person name="Secka A."/>
            <person name="Antonio M."/>
            <person name="Oren A."/>
            <person name="Chaudhuri R.R."/>
            <person name="La Ragione R."/>
            <person name="Hildebrand F."/>
            <person name="Pallen M.J."/>
        </authorList>
    </citation>
    <scope>NUCLEOTIDE SEQUENCE</scope>
    <source>
        <strain evidence="3">687</strain>
    </source>
</reference>
<protein>
    <submittedName>
        <fullName evidence="3">YbgC/FadM family acyl-CoA thioesterase</fullName>
        <ecNumber evidence="3">3.1.2.-</ecNumber>
    </submittedName>
</protein>
<dbReference type="SUPFAM" id="SSF54637">
    <property type="entry name" value="Thioesterase/thiol ester dehydrase-isomerase"/>
    <property type="match status" value="1"/>
</dbReference>
<dbReference type="Gene3D" id="3.10.129.10">
    <property type="entry name" value="Hotdog Thioesterase"/>
    <property type="match status" value="1"/>
</dbReference>
<dbReference type="CDD" id="cd00586">
    <property type="entry name" value="4HBT"/>
    <property type="match status" value="1"/>
</dbReference>